<reference evidence="1 2" key="1">
    <citation type="submission" date="2024-03" db="EMBL/GenBank/DDBJ databases">
        <authorList>
            <person name="Plomp N."/>
            <person name="Harmsen H.J."/>
        </authorList>
    </citation>
    <scope>NUCLEOTIDE SEQUENCE [LARGE SCALE GENOMIC DNA]</scope>
    <source>
        <strain evidence="1 2">HTF-76H</strain>
    </source>
</reference>
<organism evidence="1 2">
    <name type="scientific">Faecalibacterium taiwanense</name>
    <dbReference type="NCBI Taxonomy" id="3030638"/>
    <lineage>
        <taxon>Bacteria</taxon>
        <taxon>Bacillati</taxon>
        <taxon>Bacillota</taxon>
        <taxon>Clostridia</taxon>
        <taxon>Eubacteriales</taxon>
        <taxon>Oscillospiraceae</taxon>
        <taxon>Faecalibacterium</taxon>
    </lineage>
</organism>
<dbReference type="Proteomes" id="UP001379600">
    <property type="component" value="Unassembled WGS sequence"/>
</dbReference>
<protein>
    <submittedName>
        <fullName evidence="1">Uncharacterized protein</fullName>
    </submittedName>
</protein>
<proteinExistence type="predicted"/>
<evidence type="ECO:0000313" key="1">
    <source>
        <dbReference type="EMBL" id="MEJ3691294.1"/>
    </source>
</evidence>
<dbReference type="RefSeq" id="WP_337679465.1">
    <property type="nucleotide sequence ID" value="NZ_JBBFKB010000019.1"/>
</dbReference>
<sequence length="428" mass="49914">MGSYKTSAAINYINQHPDHHYLYVSPLLSECSRIQEDCPSLDFKQPDDTGAIQSKSGDLLRLLREGFNVAISHELFKLLREDAMDYIRDYCLILDEELSTIEPHKVTLNDLEIMQEQELLQIDPDTKQLIWLNDSYKGDYKRHMEAVKRQDLFELAQNQVFWMFDAEVFKAFGRVFILTYLSDGCVLTSYLNINHIKYGYYHVEQTDTGHQFKEGFRPTTPEQKQRIKSLLNIYEGPLNTNYLTKKELNSTAKADSALSKSWFDSKKSKIAKKSIEQLKNNAVNYISHICGAYKNECLWSTFKQYANKFDCPRLKYRCAKRDNKKGNGCLDCKSRNSCRVNFLACNCRATNKFKDKTVLIYLLNIYPSPVISDYLATKGYPLDADTYALAQLLQWIWRSAIREDKPVYLYLPSSRLRKLLYQYLNDED</sequence>
<accession>A0AB35XZ81</accession>
<name>A0AB35XZ81_9FIRM</name>
<gene>
    <name evidence="1" type="ORF">WF787_08685</name>
</gene>
<dbReference type="AlphaFoldDB" id="A0AB35XZ81"/>
<evidence type="ECO:0000313" key="2">
    <source>
        <dbReference type="Proteomes" id="UP001379600"/>
    </source>
</evidence>
<keyword evidence="2" id="KW-1185">Reference proteome</keyword>
<comment type="caution">
    <text evidence="1">The sequence shown here is derived from an EMBL/GenBank/DDBJ whole genome shotgun (WGS) entry which is preliminary data.</text>
</comment>
<dbReference type="EMBL" id="JBBFKC010000007">
    <property type="protein sequence ID" value="MEJ3691294.1"/>
    <property type="molecule type" value="Genomic_DNA"/>
</dbReference>